<evidence type="ECO:0000256" key="2">
    <source>
        <dbReference type="ARBA" id="ARBA00023315"/>
    </source>
</evidence>
<comment type="caution">
    <text evidence="4">The sequence shown here is derived from an EMBL/GenBank/DDBJ whole genome shotgun (WGS) entry which is preliminary data.</text>
</comment>
<dbReference type="GO" id="GO:0016747">
    <property type="term" value="F:acyltransferase activity, transferring groups other than amino-acyl groups"/>
    <property type="evidence" value="ECO:0007669"/>
    <property type="project" value="InterPro"/>
</dbReference>
<evidence type="ECO:0000259" key="3">
    <source>
        <dbReference type="PROSITE" id="PS51186"/>
    </source>
</evidence>
<accession>A0A8H6RTT1</accession>
<evidence type="ECO:0000313" key="4">
    <source>
        <dbReference type="EMBL" id="KAF7197349.1"/>
    </source>
</evidence>
<dbReference type="Gene3D" id="3.40.630.30">
    <property type="match status" value="1"/>
</dbReference>
<keyword evidence="5" id="KW-1185">Reference proteome</keyword>
<proteinExistence type="predicted"/>
<dbReference type="CDD" id="cd04301">
    <property type="entry name" value="NAT_SF"/>
    <property type="match status" value="1"/>
</dbReference>
<dbReference type="SUPFAM" id="SSF55729">
    <property type="entry name" value="Acyl-CoA N-acyltransferases (Nat)"/>
    <property type="match status" value="1"/>
</dbReference>
<protein>
    <submittedName>
        <fullName evidence="4">Acetyltransferase</fullName>
    </submittedName>
</protein>
<keyword evidence="2" id="KW-0012">Acyltransferase</keyword>
<keyword evidence="1 4" id="KW-0808">Transferase</keyword>
<dbReference type="EMBL" id="JABCIY010000015">
    <property type="protein sequence ID" value="KAF7197349.1"/>
    <property type="molecule type" value="Genomic_DNA"/>
</dbReference>
<dbReference type="AlphaFoldDB" id="A0A8H6RTT1"/>
<organism evidence="4 5">
    <name type="scientific">Pseudocercospora fuligena</name>
    <dbReference type="NCBI Taxonomy" id="685502"/>
    <lineage>
        <taxon>Eukaryota</taxon>
        <taxon>Fungi</taxon>
        <taxon>Dikarya</taxon>
        <taxon>Ascomycota</taxon>
        <taxon>Pezizomycotina</taxon>
        <taxon>Dothideomycetes</taxon>
        <taxon>Dothideomycetidae</taxon>
        <taxon>Mycosphaerellales</taxon>
        <taxon>Mycosphaerellaceae</taxon>
        <taxon>Pseudocercospora</taxon>
    </lineage>
</organism>
<sequence>MSSLPCPSLYNPSTQSHLIPQMSSLHAACIIHDGMPATILNPIGSENEAKMTRYWNEKHQQAIDGTRLIVLQFSDDTEKTLAGIVMLHMPWTETGPFRSEVEKLCVDPKFRNRGIARRLMRKLEDEAGRRGRGLIMLDTTIGLAAEHVYPKLGYIPIGIVPKYAISPADGKTLMDELYFYKDLRDPGCIKA</sequence>
<name>A0A8H6RTT1_9PEZI</name>
<dbReference type="Pfam" id="PF00583">
    <property type="entry name" value="Acetyltransf_1"/>
    <property type="match status" value="1"/>
</dbReference>
<reference evidence="4" key="1">
    <citation type="submission" date="2020-04" db="EMBL/GenBank/DDBJ databases">
        <title>Draft genome resource of the tomato pathogen Pseudocercospora fuligena.</title>
        <authorList>
            <person name="Zaccaron A."/>
        </authorList>
    </citation>
    <scope>NUCLEOTIDE SEQUENCE</scope>
    <source>
        <strain evidence="4">PF001</strain>
    </source>
</reference>
<evidence type="ECO:0000313" key="5">
    <source>
        <dbReference type="Proteomes" id="UP000660729"/>
    </source>
</evidence>
<feature type="domain" description="N-acetyltransferase" evidence="3">
    <location>
        <begin position="30"/>
        <end position="184"/>
    </location>
</feature>
<dbReference type="PROSITE" id="PS51186">
    <property type="entry name" value="GNAT"/>
    <property type="match status" value="1"/>
</dbReference>
<dbReference type="InterPro" id="IPR050680">
    <property type="entry name" value="YpeA/RimI_acetyltransf"/>
</dbReference>
<dbReference type="InterPro" id="IPR000182">
    <property type="entry name" value="GNAT_dom"/>
</dbReference>
<evidence type="ECO:0000256" key="1">
    <source>
        <dbReference type="ARBA" id="ARBA00022679"/>
    </source>
</evidence>
<dbReference type="PANTHER" id="PTHR43420:SF47">
    <property type="entry name" value="N-ACETYLTRANSFERASE DOMAIN-CONTAINING PROTEIN"/>
    <property type="match status" value="1"/>
</dbReference>
<dbReference type="InterPro" id="IPR016181">
    <property type="entry name" value="Acyl_CoA_acyltransferase"/>
</dbReference>
<dbReference type="OrthoDB" id="41532at2759"/>
<dbReference type="PANTHER" id="PTHR43420">
    <property type="entry name" value="ACETYLTRANSFERASE"/>
    <property type="match status" value="1"/>
</dbReference>
<dbReference type="Proteomes" id="UP000660729">
    <property type="component" value="Unassembled WGS sequence"/>
</dbReference>
<gene>
    <name evidence="4" type="ORF">HII31_01159</name>
</gene>